<organism evidence="2 3">
    <name type="scientific">Pedobacter fastidiosus</name>
    <dbReference type="NCBI Taxonomy" id="2765361"/>
    <lineage>
        <taxon>Bacteria</taxon>
        <taxon>Pseudomonadati</taxon>
        <taxon>Bacteroidota</taxon>
        <taxon>Sphingobacteriia</taxon>
        <taxon>Sphingobacteriales</taxon>
        <taxon>Sphingobacteriaceae</taxon>
        <taxon>Pedobacter</taxon>
    </lineage>
</organism>
<dbReference type="EMBL" id="JACRYL010000022">
    <property type="protein sequence ID" value="MBC6112509.1"/>
    <property type="molecule type" value="Genomic_DNA"/>
</dbReference>
<sequence>MENIILTSEPQLKQLIVEALITVLENTKLSDSSTKTKYLSTEEASKIIKKSAGALRQIVHKGEIPSIKRGNTLLFLEEDLIHWIEKGRRTISTDDPSKYLK</sequence>
<dbReference type="Proteomes" id="UP000652755">
    <property type="component" value="Unassembled WGS sequence"/>
</dbReference>
<dbReference type="InterPro" id="IPR009061">
    <property type="entry name" value="DNA-bd_dom_put_sf"/>
</dbReference>
<dbReference type="RefSeq" id="WP_187072930.1">
    <property type="nucleotide sequence ID" value="NZ_JACRYL010000022.1"/>
</dbReference>
<accession>A0ABR7KX69</accession>
<reference evidence="2 3" key="1">
    <citation type="submission" date="2020-08" db="EMBL/GenBank/DDBJ databases">
        <authorList>
            <person name="Sun Q."/>
            <person name="Inoue M."/>
        </authorList>
    </citation>
    <scope>NUCLEOTIDE SEQUENCE [LARGE SCALE GENOMIC DNA]</scope>
    <source>
        <strain evidence="2 3">CCM 8938</strain>
    </source>
</reference>
<evidence type="ECO:0000313" key="2">
    <source>
        <dbReference type="EMBL" id="MBC6112509.1"/>
    </source>
</evidence>
<dbReference type="InterPro" id="IPR010093">
    <property type="entry name" value="SinI_DNA-bd"/>
</dbReference>
<evidence type="ECO:0000259" key="1">
    <source>
        <dbReference type="Pfam" id="PF12728"/>
    </source>
</evidence>
<comment type="caution">
    <text evidence="2">The sequence shown here is derived from an EMBL/GenBank/DDBJ whole genome shotgun (WGS) entry which is preliminary data.</text>
</comment>
<gene>
    <name evidence="2" type="ORF">H7U22_18965</name>
</gene>
<dbReference type="Pfam" id="PF12728">
    <property type="entry name" value="HTH_17"/>
    <property type="match status" value="1"/>
</dbReference>
<keyword evidence="3" id="KW-1185">Reference proteome</keyword>
<feature type="domain" description="Helix-turn-helix" evidence="1">
    <location>
        <begin position="38"/>
        <end position="87"/>
    </location>
</feature>
<protein>
    <submittedName>
        <fullName evidence="2">Helix-turn-helix domain-containing protein</fullName>
    </submittedName>
</protein>
<evidence type="ECO:0000313" key="3">
    <source>
        <dbReference type="Proteomes" id="UP000652755"/>
    </source>
</evidence>
<name>A0ABR7KX69_9SPHI</name>
<proteinExistence type="predicted"/>
<dbReference type="SUPFAM" id="SSF46955">
    <property type="entry name" value="Putative DNA-binding domain"/>
    <property type="match status" value="1"/>
</dbReference>
<dbReference type="InterPro" id="IPR041657">
    <property type="entry name" value="HTH_17"/>
</dbReference>
<dbReference type="NCBIfam" id="TIGR01764">
    <property type="entry name" value="excise"/>
    <property type="match status" value="1"/>
</dbReference>